<dbReference type="GO" id="GO:0007635">
    <property type="term" value="P:chemosensory behavior"/>
    <property type="evidence" value="ECO:0007669"/>
    <property type="project" value="TreeGrafter"/>
</dbReference>
<dbReference type="GO" id="GO:0030424">
    <property type="term" value="C:axon"/>
    <property type="evidence" value="ECO:0007669"/>
    <property type="project" value="TreeGrafter"/>
</dbReference>
<evidence type="ECO:0000256" key="7">
    <source>
        <dbReference type="ARBA" id="ARBA00023224"/>
    </source>
</evidence>
<keyword evidence="10" id="KW-1185">Reference proteome</keyword>
<evidence type="ECO:0000256" key="6">
    <source>
        <dbReference type="ARBA" id="ARBA00023170"/>
    </source>
</evidence>
<organism evidence="9 10">
    <name type="scientific">Culex quinquefasciatus</name>
    <name type="common">Southern house mosquito</name>
    <name type="synonym">Culex pungens</name>
    <dbReference type="NCBI Taxonomy" id="7176"/>
    <lineage>
        <taxon>Eukaryota</taxon>
        <taxon>Metazoa</taxon>
        <taxon>Ecdysozoa</taxon>
        <taxon>Arthropoda</taxon>
        <taxon>Hexapoda</taxon>
        <taxon>Insecta</taxon>
        <taxon>Pterygota</taxon>
        <taxon>Neoptera</taxon>
        <taxon>Endopterygota</taxon>
        <taxon>Diptera</taxon>
        <taxon>Nematocera</taxon>
        <taxon>Culicoidea</taxon>
        <taxon>Culicidae</taxon>
        <taxon>Culicinae</taxon>
        <taxon>Culicini</taxon>
        <taxon>Culex</taxon>
        <taxon>Culex</taxon>
    </lineage>
</organism>
<dbReference type="VEuPathDB" id="VectorBase:CQUJHB020393"/>
<feature type="transmembrane region" description="Helical" evidence="8">
    <location>
        <begin position="154"/>
        <end position="181"/>
    </location>
</feature>
<keyword evidence="4 8" id="KW-1133">Transmembrane helix</keyword>
<evidence type="ECO:0000256" key="1">
    <source>
        <dbReference type="ARBA" id="ARBA00004651"/>
    </source>
</evidence>
<dbReference type="PANTHER" id="PTHR21143">
    <property type="entry name" value="INVERTEBRATE GUSTATORY RECEPTOR"/>
    <property type="match status" value="1"/>
</dbReference>
<dbReference type="OrthoDB" id="7762783at2759"/>
<feature type="transmembrane region" description="Helical" evidence="8">
    <location>
        <begin position="65"/>
        <end position="85"/>
    </location>
</feature>
<feature type="transmembrane region" description="Helical" evidence="8">
    <location>
        <begin position="119"/>
        <end position="142"/>
    </location>
</feature>
<evidence type="ECO:0000256" key="5">
    <source>
        <dbReference type="ARBA" id="ARBA00023136"/>
    </source>
</evidence>
<evidence type="ECO:0000256" key="4">
    <source>
        <dbReference type="ARBA" id="ARBA00022989"/>
    </source>
</evidence>
<sequence length="357" mass="41700">MRRFRFLRVSKMLLLCNIDYDGSEIVQSGMFRGPVAVVVFVCCAIYFFSRLYHDLSSTFVEMYSYLGNVAVTYLTVLFVVVEHFVRRNRMFSLGKLMLDYVKDRDDHSKEESQFDVGKFMIRAQIGIVVVSSTLLSVVKFRINMSYFSFWECLVILVLSLSFVYALGNLIFIQFFTHFICWEMQQLTLNLRCAPIQRSINCFDQLIVIKRYLGVTLGVRLLLTLFQLIVNVSYSSYIPLLYMPERQLAENLDTLHTLATMLLNNTLVLFGVTYSFDRVQTEEQEFKNAIKSLQYEATEEHSEDYLNFLDLINLKLMTESPKITACGLFTVNLQVFYNVFAAIVTYIMILFQFRDFEK</sequence>
<name>A0A1S4KIC4_CULQU</name>
<protein>
    <recommendedName>
        <fullName evidence="8">Gustatory receptor</fullName>
    </recommendedName>
</protein>
<evidence type="ECO:0000256" key="3">
    <source>
        <dbReference type="ARBA" id="ARBA00022692"/>
    </source>
</evidence>
<keyword evidence="3 8" id="KW-0812">Transmembrane</keyword>
<keyword evidence="6 8" id="KW-0675">Receptor</keyword>
<dbReference type="GO" id="GO:0050909">
    <property type="term" value="P:sensory perception of taste"/>
    <property type="evidence" value="ECO:0007669"/>
    <property type="project" value="InterPro"/>
</dbReference>
<dbReference type="AlphaFoldDB" id="A0A1S4KIC4"/>
<dbReference type="Proteomes" id="UP000002320">
    <property type="component" value="Unassembled WGS sequence"/>
</dbReference>
<evidence type="ECO:0000256" key="2">
    <source>
        <dbReference type="ARBA" id="ARBA00022475"/>
    </source>
</evidence>
<feature type="transmembrane region" description="Helical" evidence="8">
    <location>
        <begin position="253"/>
        <end position="275"/>
    </location>
</feature>
<dbReference type="GO" id="GO:0030425">
    <property type="term" value="C:dendrite"/>
    <property type="evidence" value="ECO:0007669"/>
    <property type="project" value="TreeGrafter"/>
</dbReference>
<proteinExistence type="inferred from homology"/>
<comment type="subcellular location">
    <subcellularLocation>
        <location evidence="1 8">Cell membrane</location>
        <topology evidence="1 8">Multi-pass membrane protein</topology>
    </subcellularLocation>
</comment>
<dbReference type="GO" id="GO:0008049">
    <property type="term" value="P:male courtship behavior"/>
    <property type="evidence" value="ECO:0007669"/>
    <property type="project" value="TreeGrafter"/>
</dbReference>
<comment type="function">
    <text evidence="8">Gustatory receptor which mediates acceptance or avoidance behavior, depending on its substrates.</text>
</comment>
<keyword evidence="2 8" id="KW-1003">Cell membrane</keyword>
<reference evidence="9" key="1">
    <citation type="submission" date="2020-05" db="UniProtKB">
        <authorList>
            <consortium name="EnsemblMetazoa"/>
        </authorList>
    </citation>
    <scope>IDENTIFICATION</scope>
    <source>
        <strain evidence="9">JHB</strain>
    </source>
</reference>
<keyword evidence="5 8" id="KW-0472">Membrane</keyword>
<evidence type="ECO:0000313" key="10">
    <source>
        <dbReference type="Proteomes" id="UP000002320"/>
    </source>
</evidence>
<dbReference type="EnsemblMetazoa" id="CPIJ039856-RF">
    <property type="protein sequence ID" value="CPIJ039856-PF"/>
    <property type="gene ID" value="CPIJ039856"/>
</dbReference>
<feature type="transmembrane region" description="Helical" evidence="8">
    <location>
        <begin position="35"/>
        <end position="53"/>
    </location>
</feature>
<evidence type="ECO:0000256" key="8">
    <source>
        <dbReference type="RuleBase" id="RU363108"/>
    </source>
</evidence>
<evidence type="ECO:0000313" key="9">
    <source>
        <dbReference type="EnsemblMetazoa" id="CPIJ039856-PF"/>
    </source>
</evidence>
<accession>A0A1S4KIC4</accession>
<dbReference type="GO" id="GO:0043025">
    <property type="term" value="C:neuronal cell body"/>
    <property type="evidence" value="ECO:0007669"/>
    <property type="project" value="TreeGrafter"/>
</dbReference>
<feature type="transmembrane region" description="Helical" evidence="8">
    <location>
        <begin position="211"/>
        <end position="233"/>
    </location>
</feature>
<dbReference type="InterPro" id="IPR013604">
    <property type="entry name" value="7TM_chemorcpt"/>
</dbReference>
<dbReference type="GO" id="GO:0005886">
    <property type="term" value="C:plasma membrane"/>
    <property type="evidence" value="ECO:0007669"/>
    <property type="project" value="UniProtKB-SubCell"/>
</dbReference>
<comment type="similarity">
    <text evidence="8">Belongs to the insect chemoreceptor superfamily. Gustatory receptor (GR) family.</text>
</comment>
<feature type="transmembrane region" description="Helical" evidence="8">
    <location>
        <begin position="334"/>
        <end position="352"/>
    </location>
</feature>
<dbReference type="Pfam" id="PF08395">
    <property type="entry name" value="7tm_7"/>
    <property type="match status" value="1"/>
</dbReference>
<dbReference type="PANTHER" id="PTHR21143:SF133">
    <property type="entry name" value="GUSTATORY AND PHEROMONE RECEPTOR 32A-RELATED"/>
    <property type="match status" value="1"/>
</dbReference>
<dbReference type="VEuPathDB" id="VectorBase:CPIJ039856"/>
<keyword evidence="7 8" id="KW-0807">Transducer</keyword>
<dbReference type="GO" id="GO:0007165">
    <property type="term" value="P:signal transduction"/>
    <property type="evidence" value="ECO:0007669"/>
    <property type="project" value="UniProtKB-KW"/>
</dbReference>